<evidence type="ECO:0000256" key="11">
    <source>
        <dbReference type="PIRSR" id="PIRSR633865-1"/>
    </source>
</evidence>
<dbReference type="EMBL" id="WIXP02000017">
    <property type="protein sequence ID" value="KAF6197599.1"/>
    <property type="molecule type" value="Genomic_DNA"/>
</dbReference>
<reference evidence="15" key="1">
    <citation type="journal article" date="2021" name="Mol. Ecol. Resour.">
        <title>Apolygus lucorum genome provides insights into omnivorousness and mesophyll feeding.</title>
        <authorList>
            <person name="Liu Y."/>
            <person name="Liu H."/>
            <person name="Wang H."/>
            <person name="Huang T."/>
            <person name="Liu B."/>
            <person name="Yang B."/>
            <person name="Yin L."/>
            <person name="Li B."/>
            <person name="Zhang Y."/>
            <person name="Zhang S."/>
            <person name="Jiang F."/>
            <person name="Zhang X."/>
            <person name="Ren Y."/>
            <person name="Wang B."/>
            <person name="Wang S."/>
            <person name="Lu Y."/>
            <person name="Wu K."/>
            <person name="Fan W."/>
            <person name="Wang G."/>
        </authorList>
    </citation>
    <scope>NUCLEOTIDE SEQUENCE</scope>
    <source>
        <strain evidence="15">12Hb</strain>
    </source>
</reference>
<proteinExistence type="predicted"/>
<feature type="compositionally biased region" description="Polar residues" evidence="13">
    <location>
        <begin position="248"/>
        <end position="274"/>
    </location>
</feature>
<feature type="compositionally biased region" description="Basic and acidic residues" evidence="13">
    <location>
        <begin position="340"/>
        <end position="355"/>
    </location>
</feature>
<dbReference type="Pfam" id="PF02099">
    <property type="entry name" value="Josephin"/>
    <property type="match status" value="1"/>
</dbReference>
<keyword evidence="9" id="KW-0804">Transcription</keyword>
<dbReference type="FunFam" id="3.90.70.40:FF:000005">
    <property type="entry name" value="Ataxin 3"/>
    <property type="match status" value="1"/>
</dbReference>
<dbReference type="SMART" id="SM01246">
    <property type="entry name" value="Josephin"/>
    <property type="match status" value="1"/>
</dbReference>
<evidence type="ECO:0000313" key="15">
    <source>
        <dbReference type="EMBL" id="KAF6197599.1"/>
    </source>
</evidence>
<feature type="region of interest" description="Disordered" evidence="13">
    <location>
        <begin position="248"/>
        <end position="355"/>
    </location>
</feature>
<keyword evidence="10" id="KW-0539">Nucleus</keyword>
<dbReference type="PANTHER" id="PTHR14159:SF0">
    <property type="entry name" value="ATAXIN-3-RELATED"/>
    <property type="match status" value="1"/>
</dbReference>
<dbReference type="Gene3D" id="1.10.287.10">
    <property type="entry name" value="S15/NS1, RNA-binding"/>
    <property type="match status" value="1"/>
</dbReference>
<evidence type="ECO:0000256" key="7">
    <source>
        <dbReference type="ARBA" id="ARBA00022807"/>
    </source>
</evidence>
<evidence type="ECO:0000256" key="8">
    <source>
        <dbReference type="ARBA" id="ARBA00023015"/>
    </source>
</evidence>
<evidence type="ECO:0000313" key="16">
    <source>
        <dbReference type="Proteomes" id="UP000466442"/>
    </source>
</evidence>
<dbReference type="InterPro" id="IPR006155">
    <property type="entry name" value="Josephin"/>
</dbReference>
<evidence type="ECO:0000256" key="12">
    <source>
        <dbReference type="PROSITE-ProRule" id="PRU00331"/>
    </source>
</evidence>
<feature type="active site" description="Nucleophile" evidence="11">
    <location>
        <position position="14"/>
    </location>
</feature>
<dbReference type="GO" id="GO:0004843">
    <property type="term" value="F:cysteine-type deubiquitinase activity"/>
    <property type="evidence" value="ECO:0007669"/>
    <property type="project" value="UniProtKB-EC"/>
</dbReference>
<feature type="active site" evidence="11 12">
    <location>
        <position position="136"/>
    </location>
</feature>
<evidence type="ECO:0000259" key="14">
    <source>
        <dbReference type="PROSITE" id="PS50957"/>
    </source>
</evidence>
<gene>
    <name evidence="15" type="ORF">GE061_008564</name>
</gene>
<protein>
    <recommendedName>
        <fullName evidence="3">ubiquitinyl hydrolase 1</fullName>
        <ecNumber evidence="3">3.4.19.12</ecNumber>
    </recommendedName>
</protein>
<keyword evidence="16" id="KW-1185">Reference proteome</keyword>
<comment type="catalytic activity">
    <reaction evidence="1">
        <text>Thiol-dependent hydrolysis of ester, thioester, amide, peptide and isopeptide bonds formed by the C-terminal Gly of ubiquitin (a 76-residue protein attached to proteins as an intracellular targeting signal).</text>
        <dbReference type="EC" id="3.4.19.12"/>
    </reaction>
</comment>
<name>A0A8S9WMW1_APOLU</name>
<evidence type="ECO:0000256" key="4">
    <source>
        <dbReference type="ARBA" id="ARBA00022670"/>
    </source>
</evidence>
<keyword evidence="7" id="KW-0788">Thiol protease</keyword>
<comment type="caution">
    <text evidence="15">The sequence shown here is derived from an EMBL/GenBank/DDBJ whole genome shotgun (WGS) entry which is preliminary data.</text>
</comment>
<dbReference type="GO" id="GO:0005634">
    <property type="term" value="C:nucleus"/>
    <property type="evidence" value="ECO:0007669"/>
    <property type="project" value="UniProtKB-SubCell"/>
</dbReference>
<evidence type="ECO:0000256" key="13">
    <source>
        <dbReference type="SAM" id="MobiDB-lite"/>
    </source>
</evidence>
<evidence type="ECO:0000256" key="2">
    <source>
        <dbReference type="ARBA" id="ARBA00004123"/>
    </source>
</evidence>
<dbReference type="PANTHER" id="PTHR14159">
    <property type="entry name" value="ATAXIN-3-RELATED"/>
    <property type="match status" value="1"/>
</dbReference>
<accession>A0A8S9WMW1</accession>
<dbReference type="FunFam" id="1.10.287.10:FF:000023">
    <property type="entry name" value="Ataxin 3 variant ref"/>
    <property type="match status" value="1"/>
</dbReference>
<keyword evidence="5" id="KW-0833">Ubl conjugation pathway</keyword>
<dbReference type="InterPro" id="IPR033865">
    <property type="entry name" value="Ataxin-3"/>
</dbReference>
<sequence>MELIFHEKQEGSLCAQHCLNALLQGPYFTPVDLAMLAQRMDDEERAFMAESGVDTEEYRTFIQQPSGNMDDSGFFSVQVLSSALAVWSLDLVLLSSNDPLAVAARESPQDQTAYICNYREHWFTIRKLGNQWFNLNSLFSGPQLVSTTYLSILLAQLQQEDYSIFIVRGRLPASPADEALLVTPAVPRAKPQPKMATSSDDPELEKAIRMSIAQQDEDDDGLATALRVSMENDAAEDPSLNAAISLSLQSSDSRQASPSATRPRSTVNSSSVDSEGSDEALLSEAIRLSLEGQDVQPVQDETRSRLAPPQQPPAPTPSAPLHTPSAPPASPRTGDDPDLNEIRQRRLAYLDKKKS</sequence>
<evidence type="ECO:0000256" key="9">
    <source>
        <dbReference type="ARBA" id="ARBA00023163"/>
    </source>
</evidence>
<evidence type="ECO:0000256" key="10">
    <source>
        <dbReference type="ARBA" id="ARBA00023242"/>
    </source>
</evidence>
<dbReference type="OrthoDB" id="10063692at2759"/>
<dbReference type="Pfam" id="PF02809">
    <property type="entry name" value="UIM"/>
    <property type="match status" value="4"/>
</dbReference>
<feature type="active site" description="Proton acceptor" evidence="11">
    <location>
        <position position="121"/>
    </location>
</feature>
<organism evidence="15 16">
    <name type="scientific">Apolygus lucorum</name>
    <name type="common">Small green plant bug</name>
    <name type="synonym">Lygocoris lucorum</name>
    <dbReference type="NCBI Taxonomy" id="248454"/>
    <lineage>
        <taxon>Eukaryota</taxon>
        <taxon>Metazoa</taxon>
        <taxon>Ecdysozoa</taxon>
        <taxon>Arthropoda</taxon>
        <taxon>Hexapoda</taxon>
        <taxon>Insecta</taxon>
        <taxon>Pterygota</taxon>
        <taxon>Neoptera</taxon>
        <taxon>Paraneoptera</taxon>
        <taxon>Hemiptera</taxon>
        <taxon>Heteroptera</taxon>
        <taxon>Panheteroptera</taxon>
        <taxon>Cimicomorpha</taxon>
        <taxon>Miridae</taxon>
        <taxon>Mirini</taxon>
        <taxon>Apolygus</taxon>
    </lineage>
</organism>
<dbReference type="GO" id="GO:0016579">
    <property type="term" value="P:protein deubiquitination"/>
    <property type="evidence" value="ECO:0007669"/>
    <property type="project" value="InterPro"/>
</dbReference>
<dbReference type="EC" id="3.4.19.12" evidence="3"/>
<keyword evidence="8" id="KW-0805">Transcription regulation</keyword>
<evidence type="ECO:0000256" key="3">
    <source>
        <dbReference type="ARBA" id="ARBA00012759"/>
    </source>
</evidence>
<feature type="active site" evidence="12">
    <location>
        <position position="14"/>
    </location>
</feature>
<keyword evidence="4" id="KW-0645">Protease</keyword>
<feature type="compositionally biased region" description="Pro residues" evidence="13">
    <location>
        <begin position="309"/>
        <end position="318"/>
    </location>
</feature>
<dbReference type="InterPro" id="IPR003903">
    <property type="entry name" value="UIM_dom"/>
</dbReference>
<dbReference type="GO" id="GO:0006508">
    <property type="term" value="P:proteolysis"/>
    <property type="evidence" value="ECO:0007669"/>
    <property type="project" value="UniProtKB-KW"/>
</dbReference>
<comment type="subcellular location">
    <subcellularLocation>
        <location evidence="2">Nucleus</location>
    </subcellularLocation>
</comment>
<evidence type="ECO:0000256" key="5">
    <source>
        <dbReference type="ARBA" id="ARBA00022786"/>
    </source>
</evidence>
<feature type="active site" evidence="12">
    <location>
        <position position="121"/>
    </location>
</feature>
<dbReference type="PRINTS" id="PR01233">
    <property type="entry name" value="JOSEPHIN"/>
</dbReference>
<dbReference type="Gene3D" id="3.90.70.40">
    <property type="match status" value="1"/>
</dbReference>
<dbReference type="Proteomes" id="UP000466442">
    <property type="component" value="Unassembled WGS sequence"/>
</dbReference>
<dbReference type="PROSITE" id="PS50957">
    <property type="entry name" value="JOSEPHIN"/>
    <property type="match status" value="1"/>
</dbReference>
<evidence type="ECO:0000256" key="1">
    <source>
        <dbReference type="ARBA" id="ARBA00000707"/>
    </source>
</evidence>
<dbReference type="AlphaFoldDB" id="A0A8S9WMW1"/>
<feature type="domain" description="Josephin" evidence="14">
    <location>
        <begin position="1"/>
        <end position="182"/>
    </location>
</feature>
<keyword evidence="6 12" id="KW-0378">Hydrolase</keyword>
<evidence type="ECO:0000256" key="6">
    <source>
        <dbReference type="ARBA" id="ARBA00022801"/>
    </source>
</evidence>